<evidence type="ECO:0000256" key="3">
    <source>
        <dbReference type="ARBA" id="ARBA00011354"/>
    </source>
</evidence>
<evidence type="ECO:0000256" key="1">
    <source>
        <dbReference type="ARBA" id="ARBA00004496"/>
    </source>
</evidence>
<evidence type="ECO:0000256" key="7">
    <source>
        <dbReference type="ARBA" id="ARBA00022598"/>
    </source>
</evidence>
<feature type="domain" description="GS beta-grasp" evidence="18">
    <location>
        <begin position="15"/>
        <end position="98"/>
    </location>
</feature>
<feature type="domain" description="GS catalytic" evidence="19">
    <location>
        <begin position="106"/>
        <end position="473"/>
    </location>
</feature>
<feature type="modified residue" description="O-AMP-tyrosine" evidence="14">
    <location>
        <position position="401"/>
    </location>
</feature>
<feature type="binding site" evidence="12">
    <location>
        <begin position="225"/>
        <end position="227"/>
    </location>
    <ligand>
        <name>ATP</name>
        <dbReference type="ChEBI" id="CHEBI:30616"/>
    </ligand>
</feature>
<evidence type="ECO:0000313" key="21">
    <source>
        <dbReference type="Proteomes" id="UP001200537"/>
    </source>
</evidence>
<evidence type="ECO:0000313" key="20">
    <source>
        <dbReference type="EMBL" id="MCG4618313.1"/>
    </source>
</evidence>
<dbReference type="SUPFAM" id="SSF55931">
    <property type="entry name" value="Glutamine synthetase/guanido kinase"/>
    <property type="match status" value="1"/>
</dbReference>
<keyword evidence="6" id="KW-0963">Cytoplasm</keyword>
<dbReference type="GO" id="GO:0005737">
    <property type="term" value="C:cytoplasm"/>
    <property type="evidence" value="ECO:0007669"/>
    <property type="project" value="UniProtKB-SubCell"/>
</dbReference>
<evidence type="ECO:0000256" key="14">
    <source>
        <dbReference type="PIRSR" id="PIRSR604809-50"/>
    </source>
</evidence>
<evidence type="ECO:0000256" key="17">
    <source>
        <dbReference type="RuleBase" id="RU004356"/>
    </source>
</evidence>
<dbReference type="GO" id="GO:0006542">
    <property type="term" value="P:glutamine biosynthetic process"/>
    <property type="evidence" value="ECO:0007669"/>
    <property type="project" value="InterPro"/>
</dbReference>
<evidence type="ECO:0000256" key="12">
    <source>
        <dbReference type="PIRSR" id="PIRSR604809-2"/>
    </source>
</evidence>
<reference evidence="20" key="1">
    <citation type="submission" date="2022-01" db="EMBL/GenBank/DDBJ databases">
        <title>Collection of gut derived symbiotic bacterial strains cultured from healthy donors.</title>
        <authorList>
            <person name="Lin H."/>
            <person name="Kohout C."/>
            <person name="Waligurski E."/>
            <person name="Pamer E.G."/>
        </authorList>
    </citation>
    <scope>NUCLEOTIDE SEQUENCE</scope>
    <source>
        <strain evidence="20">DFI.7.46</strain>
    </source>
</reference>
<evidence type="ECO:0000256" key="11">
    <source>
        <dbReference type="PIRSR" id="PIRSR604809-1"/>
    </source>
</evidence>
<evidence type="ECO:0000256" key="4">
    <source>
        <dbReference type="ARBA" id="ARBA00012937"/>
    </source>
</evidence>
<proteinExistence type="inferred from homology"/>
<evidence type="ECO:0000256" key="10">
    <source>
        <dbReference type="ARBA" id="ARBA00049436"/>
    </source>
</evidence>
<dbReference type="PANTHER" id="PTHR43407">
    <property type="entry name" value="GLUTAMINE SYNTHETASE"/>
    <property type="match status" value="1"/>
</dbReference>
<comment type="subcellular location">
    <subcellularLocation>
        <location evidence="1">Cytoplasm</location>
    </subcellularLocation>
</comment>
<dbReference type="NCBIfam" id="TIGR00653">
    <property type="entry name" value="GlnA"/>
    <property type="match status" value="1"/>
</dbReference>
<dbReference type="RefSeq" id="WP_238128243.1">
    <property type="nucleotide sequence ID" value="NZ_JAKNHJ010000014.1"/>
</dbReference>
<keyword evidence="8 12" id="KW-0547">Nucleotide-binding</keyword>
<feature type="binding site" evidence="13">
    <location>
        <position position="361"/>
    </location>
    <ligand>
        <name>Mg(2+)</name>
        <dbReference type="ChEBI" id="CHEBI:18420"/>
        <label>1</label>
    </ligand>
</feature>
<feature type="binding site" evidence="13">
    <location>
        <position position="271"/>
    </location>
    <ligand>
        <name>Mg(2+)</name>
        <dbReference type="ChEBI" id="CHEBI:18420"/>
        <label>1</label>
    </ligand>
</feature>
<protein>
    <recommendedName>
        <fullName evidence="5 17">Glutamine synthetase</fullName>
        <ecNumber evidence="4 17">6.3.1.2</ecNumber>
    </recommendedName>
</protein>
<feature type="binding site" evidence="13">
    <location>
        <position position="222"/>
    </location>
    <ligand>
        <name>Mg(2+)</name>
        <dbReference type="ChEBI" id="CHEBI:18420"/>
        <label>1</label>
    </ligand>
</feature>
<feature type="binding site" evidence="12">
    <location>
        <position position="209"/>
    </location>
    <ligand>
        <name>ATP</name>
        <dbReference type="ChEBI" id="CHEBI:30616"/>
    </ligand>
</feature>
<dbReference type="InterPro" id="IPR027303">
    <property type="entry name" value="Gln_synth_gly_rich_site"/>
</dbReference>
<evidence type="ECO:0000256" key="5">
    <source>
        <dbReference type="ARBA" id="ARBA00021364"/>
    </source>
</evidence>
<dbReference type="PANTHER" id="PTHR43407:SF1">
    <property type="entry name" value="LENGSIN"/>
    <property type="match status" value="1"/>
</dbReference>
<dbReference type="SMART" id="SM01230">
    <property type="entry name" value="Gln-synt_C"/>
    <property type="match status" value="1"/>
</dbReference>
<evidence type="ECO:0000256" key="13">
    <source>
        <dbReference type="PIRSR" id="PIRSR604809-3"/>
    </source>
</evidence>
<evidence type="ECO:0000256" key="9">
    <source>
        <dbReference type="ARBA" id="ARBA00022840"/>
    </source>
</evidence>
<feature type="binding site" evidence="13">
    <location>
        <position position="214"/>
    </location>
    <ligand>
        <name>Mg(2+)</name>
        <dbReference type="ChEBI" id="CHEBI:18420"/>
        <label>1</label>
    </ligand>
</feature>
<dbReference type="PROSITE" id="PS51987">
    <property type="entry name" value="GS_CATALYTIC"/>
    <property type="match status" value="1"/>
</dbReference>
<keyword evidence="7 17" id="KW-0436">Ligase</keyword>
<dbReference type="PROSITE" id="PS51986">
    <property type="entry name" value="GS_BETA_GRASP"/>
    <property type="match status" value="1"/>
</dbReference>
<evidence type="ECO:0000256" key="2">
    <source>
        <dbReference type="ARBA" id="ARBA00009897"/>
    </source>
</evidence>
<dbReference type="GO" id="GO:0005524">
    <property type="term" value="F:ATP binding"/>
    <property type="evidence" value="ECO:0007669"/>
    <property type="project" value="UniProtKB-KW"/>
</dbReference>
<feature type="binding site" evidence="11">
    <location>
        <position position="330"/>
    </location>
    <ligand>
        <name>L-glutamate</name>
        <dbReference type="ChEBI" id="CHEBI:29985"/>
    </ligand>
</feature>
<dbReference type="InterPro" id="IPR004809">
    <property type="entry name" value="Gln_synth_I"/>
</dbReference>
<comment type="catalytic activity">
    <reaction evidence="10 17">
        <text>L-glutamate + NH4(+) + ATP = L-glutamine + ADP + phosphate + H(+)</text>
        <dbReference type="Rhea" id="RHEA:16169"/>
        <dbReference type="ChEBI" id="CHEBI:15378"/>
        <dbReference type="ChEBI" id="CHEBI:28938"/>
        <dbReference type="ChEBI" id="CHEBI:29985"/>
        <dbReference type="ChEBI" id="CHEBI:30616"/>
        <dbReference type="ChEBI" id="CHEBI:43474"/>
        <dbReference type="ChEBI" id="CHEBI:58359"/>
        <dbReference type="ChEBI" id="CHEBI:456216"/>
        <dbReference type="EC" id="6.3.1.2"/>
    </reaction>
</comment>
<evidence type="ECO:0000259" key="19">
    <source>
        <dbReference type="PROSITE" id="PS51987"/>
    </source>
</evidence>
<feature type="binding site" evidence="11">
    <location>
        <position position="324"/>
    </location>
    <ligand>
        <name>L-glutamate</name>
        <dbReference type="ChEBI" id="CHEBI:29985"/>
    </ligand>
</feature>
<feature type="binding site" evidence="12">
    <location>
        <position position="356"/>
    </location>
    <ligand>
        <name>ATP</name>
        <dbReference type="ChEBI" id="CHEBI:30616"/>
    </ligand>
</feature>
<dbReference type="InterPro" id="IPR014746">
    <property type="entry name" value="Gln_synth/guanido_kin_cat_dom"/>
</dbReference>
<dbReference type="Gene3D" id="3.30.590.10">
    <property type="entry name" value="Glutamine synthetase/guanido kinase, catalytic domain"/>
    <property type="match status" value="1"/>
</dbReference>
<feature type="binding site" evidence="12">
    <location>
        <position position="342"/>
    </location>
    <ligand>
        <name>ATP</name>
        <dbReference type="ChEBI" id="CHEBI:30616"/>
    </ligand>
</feature>
<dbReference type="InterPro" id="IPR008147">
    <property type="entry name" value="Gln_synt_N"/>
</dbReference>
<feature type="binding site" evidence="13">
    <location>
        <position position="133"/>
    </location>
    <ligand>
        <name>Mg(2+)</name>
        <dbReference type="ChEBI" id="CHEBI:18420"/>
        <label>1</label>
    </ligand>
</feature>
<dbReference type="GO" id="GO:0019740">
    <property type="term" value="P:nitrogen utilization"/>
    <property type="evidence" value="ECO:0007669"/>
    <property type="project" value="TreeGrafter"/>
</dbReference>
<dbReference type="PROSITE" id="PS00180">
    <property type="entry name" value="GLNA_1"/>
    <property type="match status" value="1"/>
</dbReference>
<evidence type="ECO:0000256" key="16">
    <source>
        <dbReference type="RuleBase" id="RU000384"/>
    </source>
</evidence>
<evidence type="ECO:0000256" key="15">
    <source>
        <dbReference type="PROSITE-ProRule" id="PRU01330"/>
    </source>
</evidence>
<dbReference type="AlphaFoldDB" id="A0AAJ1BCF4"/>
<feature type="binding site" evidence="11">
    <location>
        <begin position="266"/>
        <end position="267"/>
    </location>
    <ligand>
        <name>L-glutamate</name>
        <dbReference type="ChEBI" id="CHEBI:29985"/>
    </ligand>
</feature>
<dbReference type="GO" id="GO:0016020">
    <property type="term" value="C:membrane"/>
    <property type="evidence" value="ECO:0007669"/>
    <property type="project" value="TreeGrafter"/>
</dbReference>
<dbReference type="GO" id="GO:0004356">
    <property type="term" value="F:glutamine synthetase activity"/>
    <property type="evidence" value="ECO:0007669"/>
    <property type="project" value="UniProtKB-EC"/>
</dbReference>
<keyword evidence="9 12" id="KW-0067">ATP-binding</keyword>
<evidence type="ECO:0000256" key="8">
    <source>
        <dbReference type="ARBA" id="ARBA00022741"/>
    </source>
</evidence>
<dbReference type="FunFam" id="3.30.590.10:FF:000001">
    <property type="entry name" value="Glutamine synthetase"/>
    <property type="match status" value="1"/>
</dbReference>
<evidence type="ECO:0000256" key="6">
    <source>
        <dbReference type="ARBA" id="ARBA00022490"/>
    </source>
</evidence>
<keyword evidence="13" id="KW-0479">Metal-binding</keyword>
<keyword evidence="14" id="KW-0597">Phosphoprotein</keyword>
<dbReference type="PROSITE" id="PS00181">
    <property type="entry name" value="GLNA_ATP"/>
    <property type="match status" value="1"/>
</dbReference>
<comment type="caution">
    <text evidence="20">The sequence shown here is derived from an EMBL/GenBank/DDBJ whole genome shotgun (WGS) entry which is preliminary data.</text>
</comment>
<keyword evidence="13" id="KW-0460">Magnesium</keyword>
<feature type="binding site" evidence="13">
    <location>
        <position position="131"/>
    </location>
    <ligand>
        <name>Mg(2+)</name>
        <dbReference type="ChEBI" id="CHEBI:18420"/>
        <label>1</label>
    </ligand>
</feature>
<feature type="binding site" evidence="12">
    <location>
        <begin position="273"/>
        <end position="275"/>
    </location>
    <ligand>
        <name>ATP</name>
        <dbReference type="ChEBI" id="CHEBI:30616"/>
    </ligand>
</feature>
<comment type="similarity">
    <text evidence="2 15 16">Belongs to the glutamine synthetase family.</text>
</comment>
<comment type="cofactor">
    <cofactor evidence="13">
        <name>Mg(2+)</name>
        <dbReference type="ChEBI" id="CHEBI:18420"/>
    </cofactor>
    <text evidence="13">Binds 2 Mg(2+) ions per subunit.</text>
</comment>
<dbReference type="Proteomes" id="UP001200537">
    <property type="component" value="Unassembled WGS sequence"/>
</dbReference>
<feature type="binding site" evidence="11">
    <location>
        <position position="363"/>
    </location>
    <ligand>
        <name>L-glutamate</name>
        <dbReference type="ChEBI" id="CHEBI:29985"/>
    </ligand>
</feature>
<evidence type="ECO:0000259" key="18">
    <source>
        <dbReference type="PROSITE" id="PS51986"/>
    </source>
</evidence>
<gene>
    <name evidence="20" type="primary">glnA</name>
    <name evidence="20" type="ORF">L0M99_07385</name>
</gene>
<dbReference type="EMBL" id="JAKNHJ010000014">
    <property type="protein sequence ID" value="MCG4618313.1"/>
    <property type="molecule type" value="Genomic_DNA"/>
</dbReference>
<sequence length="473" mass="52832">MFNSHEEALKFVADQDIELIDIRFCDLIGTSQHFTIPADQFADALENGLMFDGSSIRGFTSIDKSDMKLIADVSDAYVDPFRACPTLVVNCSIVDPFTDAPFPRDPRQVASKAEAYLRSTGIADTCFIGAEAEFYLFDSVRYQTQPYDTFVKLDSVEGYWNTGREEEGGNLAYKTPLKGGYFPVAPADKFCDLRDYMVKLLSDSGLKMERAHHEVGSGGQHEINYRFNSLMAAGDDMMKFKYLIKNAAQEAGVTATFMPKPMAGDNGSGMHTHFSLWKEGEPLFYDETGYGSLSDLARYFIGGLLQHAPALLAFTNPSVNSYRRLVPGFEAPINLVYSARNRSACIRIPVTGTSPKAKRVEYRVPDPSANPYLSFAACLMAGIDGIQNRLEPPAPIDKDLYELPPAEYHDIPKLPCSLDAALEALRADQDFLTEGEVFTPDLIKTWINYKEQNEVAPLRQVVHPYEFQLYYDI</sequence>
<dbReference type="EC" id="6.3.1.2" evidence="4 17"/>
<dbReference type="SUPFAM" id="SSF54368">
    <property type="entry name" value="Glutamine synthetase, N-terminal domain"/>
    <property type="match status" value="1"/>
</dbReference>
<accession>A0AAJ1BCF4</accession>
<dbReference type="Pfam" id="PF00120">
    <property type="entry name" value="Gln-synt_C"/>
    <property type="match status" value="1"/>
</dbReference>
<feature type="binding site" evidence="11">
    <location>
        <position position="342"/>
    </location>
    <ligand>
        <name>L-glutamate</name>
        <dbReference type="ChEBI" id="CHEBI:29985"/>
    </ligand>
</feature>
<dbReference type="InterPro" id="IPR027302">
    <property type="entry name" value="Gln_synth_N_conserv_site"/>
</dbReference>
<dbReference type="InterPro" id="IPR036651">
    <property type="entry name" value="Gln_synt_N_sf"/>
</dbReference>
<dbReference type="GO" id="GO:0046872">
    <property type="term" value="F:metal ion binding"/>
    <property type="evidence" value="ECO:0007669"/>
    <property type="project" value="UniProtKB-KW"/>
</dbReference>
<dbReference type="Pfam" id="PF03951">
    <property type="entry name" value="Gln-synt_N"/>
    <property type="match status" value="1"/>
</dbReference>
<dbReference type="Gene3D" id="3.10.20.70">
    <property type="entry name" value="Glutamine synthetase, N-terminal domain"/>
    <property type="match status" value="1"/>
</dbReference>
<comment type="subunit">
    <text evidence="3">Oligomer of 12 subunits arranged in the form of two hexagons.</text>
</comment>
<name>A0AAJ1BCF4_9ACTO</name>
<dbReference type="InterPro" id="IPR008146">
    <property type="entry name" value="Gln_synth_cat_dom"/>
</dbReference>
<organism evidence="20 21">
    <name type="scientific">Varibaculum cambriense</name>
    <dbReference type="NCBI Taxonomy" id="184870"/>
    <lineage>
        <taxon>Bacteria</taxon>
        <taxon>Bacillati</taxon>
        <taxon>Actinomycetota</taxon>
        <taxon>Actinomycetes</taxon>
        <taxon>Actinomycetales</taxon>
        <taxon>Actinomycetaceae</taxon>
        <taxon>Varibaculum</taxon>
    </lineage>
</organism>